<dbReference type="Proteomes" id="UP000270261">
    <property type="component" value="Unassembled WGS sequence"/>
</dbReference>
<dbReference type="AlphaFoldDB" id="A0A3R8LNR7"/>
<accession>A0A3R8LNR7</accession>
<keyword evidence="3" id="KW-1185">Reference proteome</keyword>
<evidence type="ECO:0000313" key="3">
    <source>
        <dbReference type="Proteomes" id="UP000270261"/>
    </source>
</evidence>
<organism evidence="2 3">
    <name type="scientific">Lautropia dentalis</name>
    <dbReference type="NCBI Taxonomy" id="2490857"/>
    <lineage>
        <taxon>Bacteria</taxon>
        <taxon>Pseudomonadati</taxon>
        <taxon>Pseudomonadota</taxon>
        <taxon>Betaproteobacteria</taxon>
        <taxon>Burkholderiales</taxon>
        <taxon>Burkholderiaceae</taxon>
        <taxon>Lautropia</taxon>
    </lineage>
</organism>
<name>A0A3R8LNR7_9BURK</name>
<comment type="caution">
    <text evidence="2">The sequence shown here is derived from an EMBL/GenBank/DDBJ whole genome shotgun (WGS) entry which is preliminary data.</text>
</comment>
<dbReference type="Pfam" id="PF13372">
    <property type="entry name" value="Alginate_exp"/>
    <property type="match status" value="1"/>
</dbReference>
<dbReference type="RefSeq" id="WP_125094345.1">
    <property type="nucleotide sequence ID" value="NZ_RRUE01000001.1"/>
</dbReference>
<protein>
    <recommendedName>
        <fullName evidence="1">Alginate export domain-containing protein</fullName>
    </recommendedName>
</protein>
<proteinExistence type="predicted"/>
<dbReference type="InterPro" id="IPR025388">
    <property type="entry name" value="Alginate_export_dom"/>
</dbReference>
<dbReference type="EMBL" id="RRUE01000001">
    <property type="protein sequence ID" value="RRN44913.1"/>
    <property type="molecule type" value="Genomic_DNA"/>
</dbReference>
<sequence length="446" mass="49966">MNTMLRPPHSQDAPATPFRRAAGPLVALMLGASLLGSAQAKDAIRWQKPGWHFISRIMYQQDIQKNLKLRKNNISSQSLGMPEARLVTRYQHDDHWGFVFDIEPYVSLWRADGNPQENDTMLYLPQLYAEAQFKEYGTRARLGRWSTDDERTWFFDTDFDGLNVTVERGPWLVDAFVAQYDVWRHDLFNHNAPHEKGDKLAAAMGTYRLNKDHQLILKGLRQVNDKKEGMHLTHLIGGSINTPSEGMQHWALASYVSGHQNDRRVRGEAIDVGATLFVDSSSRWNPRATLGYAWGSGDDGKGTDNSHHQTGMQTNKSEMGAVYDFKTYGTVLNPALTNIHVLTAAVGIAPMKDSSLDLVYHHYRQDKLGALSKTALNPEADLQNRRTLGNGFDLVWGWTPGPAWKVQAYAGVFMPSGRFRASTDAGAGKSANAYAAGIDIRYYPGR</sequence>
<reference evidence="2 3" key="1">
    <citation type="submission" date="2018-11" db="EMBL/GenBank/DDBJ databases">
        <title>Genome sequencing of Lautropia sp. KCOM 2505 (= ChDC F240).</title>
        <authorList>
            <person name="Kook J.-K."/>
            <person name="Park S.-N."/>
            <person name="Lim Y.K."/>
        </authorList>
    </citation>
    <scope>NUCLEOTIDE SEQUENCE [LARGE SCALE GENOMIC DNA]</scope>
    <source>
        <strain evidence="2 3">KCOM 2505</strain>
    </source>
</reference>
<dbReference type="OrthoDB" id="7869509at2"/>
<gene>
    <name evidence="2" type="ORF">EHV23_01130</name>
</gene>
<dbReference type="InterPro" id="IPR053728">
    <property type="entry name" value="Alginate_Permeability_Chnl"/>
</dbReference>
<dbReference type="Gene3D" id="2.40.160.100">
    <property type="match status" value="1"/>
</dbReference>
<evidence type="ECO:0000259" key="1">
    <source>
        <dbReference type="Pfam" id="PF13372"/>
    </source>
</evidence>
<evidence type="ECO:0000313" key="2">
    <source>
        <dbReference type="EMBL" id="RRN44913.1"/>
    </source>
</evidence>
<feature type="domain" description="Alginate export" evidence="1">
    <location>
        <begin position="63"/>
        <end position="425"/>
    </location>
</feature>